<feature type="domain" description="DUF8212" evidence="8">
    <location>
        <begin position="862"/>
        <end position="987"/>
    </location>
</feature>
<comment type="subcellular location">
    <subcellularLocation>
        <location evidence="5">Endoplasmic reticulum membrane</location>
        <topology evidence="5">Multi-pass membrane protein</topology>
    </subcellularLocation>
    <subcellularLocation>
        <location evidence="1">Membrane</location>
        <topology evidence="1">Multi-pass membrane protein</topology>
    </subcellularLocation>
</comment>
<feature type="region of interest" description="Disordered" evidence="6">
    <location>
        <begin position="427"/>
        <end position="615"/>
    </location>
</feature>
<comment type="caution">
    <text evidence="9">The sequence shown here is derived from an EMBL/GenBank/DDBJ whole genome shotgun (WGS) entry which is preliminary data.</text>
</comment>
<feature type="domain" description="DUF8212" evidence="8">
    <location>
        <begin position="232"/>
        <end position="343"/>
    </location>
</feature>
<dbReference type="Pfam" id="PF26640">
    <property type="entry name" value="DUF8212"/>
    <property type="match status" value="2"/>
</dbReference>
<feature type="domain" description="Heterokaryon incompatibility" evidence="7">
    <location>
        <begin position="27"/>
        <end position="115"/>
    </location>
</feature>
<dbReference type="InterPro" id="IPR058525">
    <property type="entry name" value="DUF8212"/>
</dbReference>
<evidence type="ECO:0000313" key="9">
    <source>
        <dbReference type="EMBL" id="PIL33587.1"/>
    </source>
</evidence>
<evidence type="ECO:0000256" key="1">
    <source>
        <dbReference type="ARBA" id="ARBA00004141"/>
    </source>
</evidence>
<dbReference type="Pfam" id="PF06985">
    <property type="entry name" value="HET"/>
    <property type="match status" value="2"/>
</dbReference>
<dbReference type="STRING" id="1077348.A0A2G8SIP5"/>
<dbReference type="PANTHER" id="PTHR10622:SF10">
    <property type="entry name" value="HET DOMAIN-CONTAINING PROTEIN"/>
    <property type="match status" value="1"/>
</dbReference>
<keyword evidence="3 5" id="KW-1133">Transmembrane helix</keyword>
<dbReference type="InterPro" id="IPR007269">
    <property type="entry name" value="ICMT_MeTrfase"/>
</dbReference>
<comment type="catalytic activity">
    <reaction evidence="5">
        <text>[protein]-C-terminal S-[(2E,6E)-farnesyl]-L-cysteine + S-adenosyl-L-methionine = [protein]-C-terminal S-[(2E,6E)-farnesyl]-L-cysteine methyl ester + S-adenosyl-L-homocysteine</text>
        <dbReference type="Rhea" id="RHEA:21672"/>
        <dbReference type="Rhea" id="RHEA-COMP:12125"/>
        <dbReference type="Rhea" id="RHEA-COMP:12126"/>
        <dbReference type="ChEBI" id="CHEBI:57856"/>
        <dbReference type="ChEBI" id="CHEBI:59789"/>
        <dbReference type="ChEBI" id="CHEBI:90510"/>
        <dbReference type="ChEBI" id="CHEBI:90511"/>
        <dbReference type="EC" id="2.1.1.100"/>
    </reaction>
</comment>
<feature type="transmembrane region" description="Helical" evidence="5">
    <location>
        <begin position="1452"/>
        <end position="1474"/>
    </location>
</feature>
<feature type="compositionally biased region" description="Pro residues" evidence="6">
    <location>
        <begin position="492"/>
        <end position="503"/>
    </location>
</feature>
<feature type="compositionally biased region" description="Low complexity" evidence="6">
    <location>
        <begin position="456"/>
        <end position="465"/>
    </location>
</feature>
<comment type="similarity">
    <text evidence="5">Belongs to the class VI-like SAM-binding methyltransferase superfamily. Isoprenylcysteine carboxyl methyltransferase family.</text>
</comment>
<feature type="domain" description="Heterokaryon incompatibility" evidence="7">
    <location>
        <begin position="654"/>
        <end position="746"/>
    </location>
</feature>
<dbReference type="Proteomes" id="UP000230002">
    <property type="component" value="Unassembled WGS sequence"/>
</dbReference>
<evidence type="ECO:0000256" key="2">
    <source>
        <dbReference type="ARBA" id="ARBA00022692"/>
    </source>
</evidence>
<evidence type="ECO:0000259" key="8">
    <source>
        <dbReference type="Pfam" id="PF26640"/>
    </source>
</evidence>
<keyword evidence="5" id="KW-0949">S-adenosyl-L-methionine</keyword>
<evidence type="ECO:0000256" key="3">
    <source>
        <dbReference type="ARBA" id="ARBA00022989"/>
    </source>
</evidence>
<feature type="compositionally biased region" description="Acidic residues" evidence="6">
    <location>
        <begin position="431"/>
        <end position="442"/>
    </location>
</feature>
<keyword evidence="2 5" id="KW-0812">Transmembrane</keyword>
<name>A0A2G8SIP5_9APHY</name>
<protein>
    <recommendedName>
        <fullName evidence="5">Protein-S-isoprenylcysteine O-methyltransferase</fullName>
        <ecNumber evidence="5">2.1.1.100</ecNumber>
    </recommendedName>
</protein>
<dbReference type="GO" id="GO:0032259">
    <property type="term" value="P:methylation"/>
    <property type="evidence" value="ECO:0007669"/>
    <property type="project" value="UniProtKB-KW"/>
</dbReference>
<dbReference type="Gene3D" id="1.20.120.1630">
    <property type="match status" value="1"/>
</dbReference>
<gene>
    <name evidence="9" type="ORF">GSI_04210</name>
</gene>
<dbReference type="PANTHER" id="PTHR10622">
    <property type="entry name" value="HET DOMAIN-CONTAINING PROTEIN"/>
    <property type="match status" value="1"/>
</dbReference>
<evidence type="ECO:0000259" key="7">
    <source>
        <dbReference type="Pfam" id="PF06985"/>
    </source>
</evidence>
<feature type="transmembrane region" description="Helical" evidence="5">
    <location>
        <begin position="1363"/>
        <end position="1384"/>
    </location>
</feature>
<reference evidence="9 10" key="1">
    <citation type="journal article" date="2015" name="Sci. Rep.">
        <title>Chromosome-level genome map provides insights into diverse defense mechanisms in the medicinal fungus Ganoderma sinense.</title>
        <authorList>
            <person name="Zhu Y."/>
            <person name="Xu J."/>
            <person name="Sun C."/>
            <person name="Zhou S."/>
            <person name="Xu H."/>
            <person name="Nelson D.R."/>
            <person name="Qian J."/>
            <person name="Song J."/>
            <person name="Luo H."/>
            <person name="Xiang L."/>
            <person name="Li Y."/>
            <person name="Xu Z."/>
            <person name="Ji A."/>
            <person name="Wang L."/>
            <person name="Lu S."/>
            <person name="Hayward A."/>
            <person name="Sun W."/>
            <person name="Li X."/>
            <person name="Schwartz D.C."/>
            <person name="Wang Y."/>
            <person name="Chen S."/>
        </authorList>
    </citation>
    <scope>NUCLEOTIDE SEQUENCE [LARGE SCALE GENOMIC DNA]</scope>
    <source>
        <strain evidence="9 10">ZZ0214-1</strain>
    </source>
</reference>
<evidence type="ECO:0000256" key="5">
    <source>
        <dbReference type="RuleBase" id="RU362022"/>
    </source>
</evidence>
<feature type="transmembrane region" description="Helical" evidence="5">
    <location>
        <begin position="1422"/>
        <end position="1440"/>
    </location>
</feature>
<comment type="caution">
    <text evidence="5">Lacks conserved residue(s) required for the propagation of feature annotation.</text>
</comment>
<keyword evidence="10" id="KW-1185">Reference proteome</keyword>
<evidence type="ECO:0000256" key="6">
    <source>
        <dbReference type="SAM" id="MobiDB-lite"/>
    </source>
</evidence>
<dbReference type="EC" id="2.1.1.100" evidence="5"/>
<keyword evidence="5" id="KW-0808">Transferase</keyword>
<accession>A0A2G8SIP5</accession>
<dbReference type="Pfam" id="PF04140">
    <property type="entry name" value="ICMT"/>
    <property type="match status" value="1"/>
</dbReference>
<dbReference type="InterPro" id="IPR010730">
    <property type="entry name" value="HET"/>
</dbReference>
<evidence type="ECO:0000313" key="10">
    <source>
        <dbReference type="Proteomes" id="UP000230002"/>
    </source>
</evidence>
<sequence>MWLLNTHTGKLHYFSSPDSPELRLKGYAILSHCWGKPQDEQSFQDTKALEKYENPREHATEKIKKFCELAESLEYDWGWADTCCIDKTSSSELSEAINSMFRYYSLARVCIVFLHDVPNGCDLAEAGSKFRESRWHKRGWTLQELIAPENVVFYSQNWTRLSTKADEATLLQEITHIPKDVLAGKKALTEVSVAARMSWAAYRETTREEDEAYCLLGILKVDMYSSYGEGRHAFYRLQEELIKRSTDTSLFAWGKVMKMELFRSLQNIPLPDAMAQHHEHKSSESFLFAPSPACFRAREGANISFDPKLPLGSTFTFDISRFLTFTTTPYGILAHFPVAELKSQRLLIAFIACSKGGQRLGLVLKACSNAEATSPNGPIYDVTDFLNYGGTIRLASLTREQTPFSELNFEWRDVYIRTRPSAGSSIKLPDLEELEEEDEEDKEPAVQALPTPPTNSRLLSTDPSSTSPPPAVSPLPMNGPLTSTSGPSTNEAPPPSTNEPPPTTDASTPPTIAPPPSVKGGAHTSYAGNGVYPPTSGESPPPSAHASPLTMQALHDAPSPPTTQTQPPEANERPATADEPLAAVAQATPSPYGRREHATRARRKEGGSFSITVTNNHIDERKTNASGSVEMWLLSTDRAELHFFATPDDVPKGYAILSHVWDKEEQTFQDVQGLRAQCSASGAKPRDLASSKIKNFCVLAESHGYRWAWIDTCCIDKTSSSELSEAINSMFLYYSLAEVCYAYLRDVPTHCAVEDRASEFGTSMWHKRGWTLQELIAPQIVVFLSKSWEVIGTKADLAPVLESVTSVPAGVLTMERELTDISVAARMSWAADRRTTRPEDEAYCLMGLFGIHMPTLYGEGRQAFRRLQEEIMRKSVDTSIFAWGHCRPGYSTSLISTQYVIHDHADETYLLAPSPAAFRGCSNRYFSPPNNLPSQPAGQSSVRKSSVDNILRGILEPPASDAIGLPTFTITPYGVLAHAPIIEAFDLTVMVLFCTQEKQHIGLLLHRCPDAPDPSRPLYHVCFGFSSAVPAKIGRMIDLGEDITQPQLKRSAVTFEWRSIYLAHRPPPAPPTRMLLNRGKAAPFRIPLWHMKELELNAFVDLLTPANRVLQFPWHGTPPAILRFRLKQSVASGETRRDFAVCLGRCDASTSDRQRDRVRSLGPHWANVQPLPQADRDAPTHDCTAHHVADWPRQAKTFSMWGGSLGAVLLSFAACPLNPAGTYIVTIKPLGWPVSAPKTCPSRELLDLPRLAMIYLPIPPARAFHAPILKVPFLLANGIATYRALTPPEEPPRPEEREKAQFAPAILLRYPALHDVIQVCARASKYFFCGISFIEVALILGHHPSWAFSAYIPRPIRPFVRLWSLQFTPLSVAGCVLGFAGGLIRTACYRELGRLFTWEVAVRDGHKLVTTGPYSIVRHPSYTGYFMLLAGNVILLASKGSWFVESGLWKTLLGKGVACAATAFLGLVALRLFGRVDEEDRMLKNEFGEEWDAWAKKTPFRLIPYVY</sequence>
<dbReference type="OrthoDB" id="2723759at2759"/>
<evidence type="ECO:0000256" key="4">
    <source>
        <dbReference type="ARBA" id="ARBA00023136"/>
    </source>
</evidence>
<dbReference type="EMBL" id="AYKW01000007">
    <property type="protein sequence ID" value="PIL33587.1"/>
    <property type="molecule type" value="Genomic_DNA"/>
</dbReference>
<keyword evidence="5" id="KW-0256">Endoplasmic reticulum</keyword>
<keyword evidence="4 5" id="KW-0472">Membrane</keyword>
<organism evidence="9 10">
    <name type="scientific">Ganoderma sinense ZZ0214-1</name>
    <dbReference type="NCBI Taxonomy" id="1077348"/>
    <lineage>
        <taxon>Eukaryota</taxon>
        <taxon>Fungi</taxon>
        <taxon>Dikarya</taxon>
        <taxon>Basidiomycota</taxon>
        <taxon>Agaricomycotina</taxon>
        <taxon>Agaricomycetes</taxon>
        <taxon>Polyporales</taxon>
        <taxon>Polyporaceae</taxon>
        <taxon>Ganoderma</taxon>
    </lineage>
</organism>
<proteinExistence type="inferred from homology"/>
<keyword evidence="5" id="KW-0489">Methyltransferase</keyword>
<dbReference type="GO" id="GO:0005789">
    <property type="term" value="C:endoplasmic reticulum membrane"/>
    <property type="evidence" value="ECO:0007669"/>
    <property type="project" value="UniProtKB-SubCell"/>
</dbReference>
<dbReference type="GO" id="GO:0004671">
    <property type="term" value="F:protein C-terminal S-isoprenylcysteine carboxyl O-methyltransferase activity"/>
    <property type="evidence" value="ECO:0007669"/>
    <property type="project" value="UniProtKB-EC"/>
</dbReference>